<evidence type="ECO:0000256" key="6">
    <source>
        <dbReference type="ARBA" id="ARBA00022989"/>
    </source>
</evidence>
<evidence type="ECO:0000256" key="5">
    <source>
        <dbReference type="ARBA" id="ARBA00022927"/>
    </source>
</evidence>
<dbReference type="InterPro" id="IPR050790">
    <property type="entry name" value="ExbB/TolQ_transport"/>
</dbReference>
<evidence type="ECO:0000313" key="11">
    <source>
        <dbReference type="EMBL" id="MBC8362083.1"/>
    </source>
</evidence>
<evidence type="ECO:0000256" key="2">
    <source>
        <dbReference type="ARBA" id="ARBA00022448"/>
    </source>
</evidence>
<evidence type="ECO:0000256" key="8">
    <source>
        <dbReference type="RuleBase" id="RU004057"/>
    </source>
</evidence>
<keyword evidence="7 9" id="KW-0472">Membrane</keyword>
<evidence type="ECO:0000256" key="3">
    <source>
        <dbReference type="ARBA" id="ARBA00022475"/>
    </source>
</evidence>
<keyword evidence="4 9" id="KW-0812">Transmembrane</keyword>
<evidence type="ECO:0000256" key="4">
    <source>
        <dbReference type="ARBA" id="ARBA00022692"/>
    </source>
</evidence>
<feature type="transmembrane region" description="Helical" evidence="9">
    <location>
        <begin position="149"/>
        <end position="168"/>
    </location>
</feature>
<proteinExistence type="inferred from homology"/>
<evidence type="ECO:0000259" key="10">
    <source>
        <dbReference type="Pfam" id="PF01618"/>
    </source>
</evidence>
<dbReference type="EMBL" id="JACNJH010000167">
    <property type="protein sequence ID" value="MBC8362083.1"/>
    <property type="molecule type" value="Genomic_DNA"/>
</dbReference>
<sequence>MLDIFIKGGPVMYPLLVCSVIVLTVVIERIFFWVGMDMRQNKQLVDDVLELCRHGDWESVRTKTKGSKDYIIRILVTGILHREFSMTKAMESAAADEIKRMRRYHSVLDTMITVAPLLGIFGTVTGIIISFEVLGTAGIENPQAVTAGIAQALITTAAGLGIAIFSVFPYNYFNSRIENAVLAIEKYATSLEIVYEKLVHPNSKQKEDPE</sequence>
<comment type="similarity">
    <text evidence="8">Belongs to the exbB/tolQ family.</text>
</comment>
<feature type="domain" description="MotA/TolQ/ExbB proton channel" evidence="10">
    <location>
        <begin position="82"/>
        <end position="185"/>
    </location>
</feature>
<keyword evidence="3" id="KW-1003">Cell membrane</keyword>
<name>A0A8J6NWR8_9BACT</name>
<dbReference type="Proteomes" id="UP000603434">
    <property type="component" value="Unassembled WGS sequence"/>
</dbReference>
<dbReference type="GO" id="GO:0017038">
    <property type="term" value="P:protein import"/>
    <property type="evidence" value="ECO:0007669"/>
    <property type="project" value="TreeGrafter"/>
</dbReference>
<evidence type="ECO:0000256" key="9">
    <source>
        <dbReference type="SAM" id="Phobius"/>
    </source>
</evidence>
<dbReference type="PANTHER" id="PTHR30625">
    <property type="entry name" value="PROTEIN TOLQ"/>
    <property type="match status" value="1"/>
</dbReference>
<dbReference type="Pfam" id="PF01618">
    <property type="entry name" value="MotA_ExbB"/>
    <property type="match status" value="1"/>
</dbReference>
<accession>A0A8J6NWR8</accession>
<comment type="subcellular location">
    <subcellularLocation>
        <location evidence="1">Cell membrane</location>
        <topology evidence="1">Multi-pass membrane protein</topology>
    </subcellularLocation>
    <subcellularLocation>
        <location evidence="8">Membrane</location>
        <topology evidence="8">Multi-pass membrane protein</topology>
    </subcellularLocation>
</comment>
<evidence type="ECO:0000313" key="12">
    <source>
        <dbReference type="Proteomes" id="UP000603434"/>
    </source>
</evidence>
<feature type="transmembrane region" description="Helical" evidence="9">
    <location>
        <begin position="12"/>
        <end position="34"/>
    </location>
</feature>
<dbReference type="AlphaFoldDB" id="A0A8J6NWR8"/>
<dbReference type="GO" id="GO:0005886">
    <property type="term" value="C:plasma membrane"/>
    <property type="evidence" value="ECO:0007669"/>
    <property type="project" value="UniProtKB-SubCell"/>
</dbReference>
<dbReference type="InterPro" id="IPR002898">
    <property type="entry name" value="MotA_ExbB_proton_chnl"/>
</dbReference>
<evidence type="ECO:0000256" key="1">
    <source>
        <dbReference type="ARBA" id="ARBA00004651"/>
    </source>
</evidence>
<keyword evidence="6 9" id="KW-1133">Transmembrane helix</keyword>
<comment type="caution">
    <text evidence="11">The sequence shown here is derived from an EMBL/GenBank/DDBJ whole genome shotgun (WGS) entry which is preliminary data.</text>
</comment>
<keyword evidence="2 8" id="KW-0813">Transport</keyword>
<dbReference type="PANTHER" id="PTHR30625:SF15">
    <property type="entry name" value="BIOPOLYMER TRANSPORT PROTEIN EXBB"/>
    <property type="match status" value="1"/>
</dbReference>
<reference evidence="11 12" key="1">
    <citation type="submission" date="2020-08" db="EMBL/GenBank/DDBJ databases">
        <title>Bridging the membrane lipid divide: bacteria of the FCB group superphylum have the potential to synthesize archaeal ether lipids.</title>
        <authorList>
            <person name="Villanueva L."/>
            <person name="Von Meijenfeldt F.A.B."/>
            <person name="Westbye A.B."/>
            <person name="Yadav S."/>
            <person name="Hopmans E.C."/>
            <person name="Dutilh B.E."/>
            <person name="Sinninghe Damste J.S."/>
        </authorList>
    </citation>
    <scope>NUCLEOTIDE SEQUENCE [LARGE SCALE GENOMIC DNA]</scope>
    <source>
        <strain evidence="11">NIOZ-UU30</strain>
    </source>
</reference>
<gene>
    <name evidence="11" type="ORF">H8E23_11870</name>
</gene>
<protein>
    <submittedName>
        <fullName evidence="11">MotA/TolQ/ExbB proton channel family protein</fullName>
    </submittedName>
</protein>
<feature type="transmembrane region" description="Helical" evidence="9">
    <location>
        <begin position="107"/>
        <end position="129"/>
    </location>
</feature>
<organism evidence="11 12">
    <name type="scientific">Candidatus Desulfatibia profunda</name>
    <dbReference type="NCBI Taxonomy" id="2841695"/>
    <lineage>
        <taxon>Bacteria</taxon>
        <taxon>Pseudomonadati</taxon>
        <taxon>Thermodesulfobacteriota</taxon>
        <taxon>Desulfobacteria</taxon>
        <taxon>Desulfobacterales</taxon>
        <taxon>Desulfobacterales incertae sedis</taxon>
        <taxon>Candidatus Desulfatibia</taxon>
    </lineage>
</organism>
<evidence type="ECO:0000256" key="7">
    <source>
        <dbReference type="ARBA" id="ARBA00023136"/>
    </source>
</evidence>
<keyword evidence="5 8" id="KW-0653">Protein transport</keyword>